<gene>
    <name evidence="1" type="ORF">BOX15_Mlig021753g2</name>
</gene>
<sequence>ESRRRSVRAGRRNYSSVLDSCQSDYSIAESTTAAVFLYLPRPPMDPALHTDYLEKLDILTKDLPPTVMVHGLHKVVSRNL</sequence>
<dbReference type="AlphaFoldDB" id="A0A267FUZ3"/>
<dbReference type="Proteomes" id="UP000215902">
    <property type="component" value="Unassembled WGS sequence"/>
</dbReference>
<dbReference type="OrthoDB" id="2020542at2759"/>
<evidence type="ECO:0000313" key="2">
    <source>
        <dbReference type="Proteomes" id="UP000215902"/>
    </source>
</evidence>
<protein>
    <recommendedName>
        <fullName evidence="3">SLC12 domain-containing protein</fullName>
    </recommendedName>
</protein>
<name>A0A267FUZ3_9PLAT</name>
<reference evidence="1 2" key="1">
    <citation type="submission" date="2017-06" db="EMBL/GenBank/DDBJ databases">
        <title>A platform for efficient transgenesis in Macrostomum lignano, a flatworm model organism for stem cell research.</title>
        <authorList>
            <person name="Berezikov E."/>
        </authorList>
    </citation>
    <scope>NUCLEOTIDE SEQUENCE [LARGE SCALE GENOMIC DNA]</scope>
    <source>
        <strain evidence="1">DV1</strain>
        <tissue evidence="1">Whole organism</tissue>
    </source>
</reference>
<organism evidence="1 2">
    <name type="scientific">Macrostomum lignano</name>
    <dbReference type="NCBI Taxonomy" id="282301"/>
    <lineage>
        <taxon>Eukaryota</taxon>
        <taxon>Metazoa</taxon>
        <taxon>Spiralia</taxon>
        <taxon>Lophotrochozoa</taxon>
        <taxon>Platyhelminthes</taxon>
        <taxon>Rhabditophora</taxon>
        <taxon>Macrostomorpha</taxon>
        <taxon>Macrostomida</taxon>
        <taxon>Macrostomidae</taxon>
        <taxon>Macrostomum</taxon>
    </lineage>
</organism>
<evidence type="ECO:0000313" key="1">
    <source>
        <dbReference type="EMBL" id="PAA76907.1"/>
    </source>
</evidence>
<dbReference type="EMBL" id="NIVC01000779">
    <property type="protein sequence ID" value="PAA76907.1"/>
    <property type="molecule type" value="Genomic_DNA"/>
</dbReference>
<accession>A0A267FUZ3</accession>
<evidence type="ECO:0008006" key="3">
    <source>
        <dbReference type="Google" id="ProtNLM"/>
    </source>
</evidence>
<comment type="caution">
    <text evidence="1">The sequence shown here is derived from an EMBL/GenBank/DDBJ whole genome shotgun (WGS) entry which is preliminary data.</text>
</comment>
<proteinExistence type="predicted"/>
<keyword evidence="2" id="KW-1185">Reference proteome</keyword>
<dbReference type="STRING" id="282301.A0A267FUZ3"/>
<feature type="non-terminal residue" evidence="1">
    <location>
        <position position="1"/>
    </location>
</feature>